<evidence type="ECO:0008006" key="6">
    <source>
        <dbReference type="Google" id="ProtNLM"/>
    </source>
</evidence>
<feature type="domain" description="Protein FecR C-terminal" evidence="3">
    <location>
        <begin position="317"/>
        <end position="385"/>
    </location>
</feature>
<dbReference type="Pfam" id="PF04773">
    <property type="entry name" value="FecR"/>
    <property type="match status" value="1"/>
</dbReference>
<dbReference type="eggNOG" id="COG3712">
    <property type="taxonomic scope" value="Bacteria"/>
</dbReference>
<evidence type="ECO:0000313" key="4">
    <source>
        <dbReference type="EMBL" id="ERJ58872.1"/>
    </source>
</evidence>
<dbReference type="PANTHER" id="PTHR30273">
    <property type="entry name" value="PERIPLASMIC SIGNAL SENSOR AND SIGMA FACTOR ACTIVATOR FECR-RELATED"/>
    <property type="match status" value="1"/>
</dbReference>
<dbReference type="PANTHER" id="PTHR30273:SF2">
    <property type="entry name" value="PROTEIN FECR"/>
    <property type="match status" value="1"/>
</dbReference>
<name>U2HTM7_9SPHI</name>
<dbReference type="OrthoDB" id="1099963at2"/>
<proteinExistence type="predicted"/>
<dbReference type="InterPro" id="IPR006860">
    <property type="entry name" value="FecR"/>
</dbReference>
<keyword evidence="5" id="KW-1185">Reference proteome</keyword>
<dbReference type="EMBL" id="ATDL01000015">
    <property type="protein sequence ID" value="ERJ58872.1"/>
    <property type="molecule type" value="Genomic_DNA"/>
</dbReference>
<dbReference type="STRING" id="1346330.M472_08825"/>
<dbReference type="Pfam" id="PF16344">
    <property type="entry name" value="FecR_C"/>
    <property type="match status" value="1"/>
</dbReference>
<comment type="caution">
    <text evidence="4">The sequence shown here is derived from an EMBL/GenBank/DDBJ whole genome shotgun (WGS) entry which is preliminary data.</text>
</comment>
<feature type="domain" description="FecR protein" evidence="2">
    <location>
        <begin position="185"/>
        <end position="281"/>
    </location>
</feature>
<organism evidence="4 5">
    <name type="scientific">Sphingobacterium paucimobilis HER1398</name>
    <dbReference type="NCBI Taxonomy" id="1346330"/>
    <lineage>
        <taxon>Bacteria</taxon>
        <taxon>Pseudomonadati</taxon>
        <taxon>Bacteroidota</taxon>
        <taxon>Sphingobacteriia</taxon>
        <taxon>Sphingobacteriales</taxon>
        <taxon>Sphingobacteriaceae</taxon>
        <taxon>Sphingobacterium</taxon>
    </lineage>
</organism>
<reference evidence="4 5" key="1">
    <citation type="journal article" date="2013" name="Genome Announc.">
        <title>The Draft Genome Sequence of Sphingomonas paucimobilis Strain HER1398 (Proteobacteria), Host to the Giant PAU Phage, Indicates That It Is a Member of the Genus Sphingobacterium (Bacteroidetes).</title>
        <authorList>
            <person name="White R.A.III."/>
            <person name="Suttle C.A."/>
        </authorList>
    </citation>
    <scope>NUCLEOTIDE SEQUENCE [LARGE SCALE GENOMIC DNA]</scope>
    <source>
        <strain evidence="4 5">HER1398</strain>
    </source>
</reference>
<sequence>MRKEEFIAIADKIAEGTATIEEIEQYIHCLNWLDENSSLWDDLPSLEKRQIREAVRVELSRKLHPVHTSVEVEGQSEERSSVSFITYLRQMVAAAILLFLAFAGFYMYQSYRAVNNHEGPRTIQEIVPGHYGATLTLADGSNVPINNAIRGNIAEQSGVKISRTHSGQIRYEVMSNESGPIGYNTIRTSRGQEIQVMLPDNTHVYLNAESSLHYPTRFTNQEQREVQLTGEGYFEVAKDKRRLFIVKSRGQKVEVLGTHFNVSSYDNEPIVRTTLVEGAVKVNGKLLVPGQQARLVNGELTIRNTDVEQVVSWKNGYFIFENEPLERVVDKISRWYDVSVYYADEEVKRLPFGGTISKYEDVRKVLDMIKKAGPVNIDYKSGKLIISSRKEK</sequence>
<dbReference type="Gene3D" id="3.55.50.30">
    <property type="match status" value="1"/>
</dbReference>
<evidence type="ECO:0000256" key="1">
    <source>
        <dbReference type="SAM" id="Phobius"/>
    </source>
</evidence>
<dbReference type="InterPro" id="IPR032508">
    <property type="entry name" value="FecR_C"/>
</dbReference>
<evidence type="ECO:0000313" key="5">
    <source>
        <dbReference type="Proteomes" id="UP000016584"/>
    </source>
</evidence>
<dbReference type="Proteomes" id="UP000016584">
    <property type="component" value="Unassembled WGS sequence"/>
</dbReference>
<keyword evidence="1" id="KW-1133">Transmembrane helix</keyword>
<keyword evidence="1" id="KW-0472">Membrane</keyword>
<dbReference type="GO" id="GO:0016989">
    <property type="term" value="F:sigma factor antagonist activity"/>
    <property type="evidence" value="ECO:0007669"/>
    <property type="project" value="TreeGrafter"/>
</dbReference>
<dbReference type="Gene3D" id="2.60.120.1440">
    <property type="match status" value="1"/>
</dbReference>
<keyword evidence="1" id="KW-0812">Transmembrane</keyword>
<protein>
    <recommendedName>
        <fullName evidence="6">FecR protein domain-containing protein</fullName>
    </recommendedName>
</protein>
<feature type="transmembrane region" description="Helical" evidence="1">
    <location>
        <begin position="87"/>
        <end position="108"/>
    </location>
</feature>
<evidence type="ECO:0000259" key="3">
    <source>
        <dbReference type="Pfam" id="PF16344"/>
    </source>
</evidence>
<evidence type="ECO:0000259" key="2">
    <source>
        <dbReference type="Pfam" id="PF04773"/>
    </source>
</evidence>
<accession>U2HTM7</accession>
<dbReference type="AlphaFoldDB" id="U2HTM7"/>
<dbReference type="PATRIC" id="fig|1346330.5.peg.2203"/>
<dbReference type="InterPro" id="IPR012373">
    <property type="entry name" value="Ferrdict_sens_TM"/>
</dbReference>
<dbReference type="RefSeq" id="WP_021070365.1">
    <property type="nucleotide sequence ID" value="NZ_ATDL01000015.1"/>
</dbReference>
<gene>
    <name evidence="4" type="ORF">M472_08825</name>
</gene>